<reference evidence="2" key="1">
    <citation type="submission" date="2021-06" db="EMBL/GenBank/DDBJ databases">
        <title>Thalassococcus sp. CAU 1522 isolated from sea sand, Republic of Korea.</title>
        <authorList>
            <person name="Kim W."/>
        </authorList>
    </citation>
    <scope>NUCLEOTIDE SEQUENCE</scope>
    <source>
        <strain evidence="2">CAU 1522</strain>
    </source>
</reference>
<proteinExistence type="predicted"/>
<dbReference type="GO" id="GO:0008168">
    <property type="term" value="F:methyltransferase activity"/>
    <property type="evidence" value="ECO:0007669"/>
    <property type="project" value="UniProtKB-KW"/>
</dbReference>
<feature type="transmembrane region" description="Helical" evidence="1">
    <location>
        <begin position="61"/>
        <end position="78"/>
    </location>
</feature>
<dbReference type="Proteomes" id="UP001166293">
    <property type="component" value="Unassembled WGS sequence"/>
</dbReference>
<dbReference type="InterPro" id="IPR046682">
    <property type="entry name" value="DUF6552"/>
</dbReference>
<organism evidence="2 3">
    <name type="scientific">Thalassococcus arenae</name>
    <dbReference type="NCBI Taxonomy" id="2851652"/>
    <lineage>
        <taxon>Bacteria</taxon>
        <taxon>Pseudomonadati</taxon>
        <taxon>Pseudomonadota</taxon>
        <taxon>Alphaproteobacteria</taxon>
        <taxon>Rhodobacterales</taxon>
        <taxon>Roseobacteraceae</taxon>
        <taxon>Thalassococcus</taxon>
    </lineage>
</organism>
<keyword evidence="1" id="KW-1133">Transmembrane helix</keyword>
<keyword evidence="2" id="KW-0489">Methyltransferase</keyword>
<gene>
    <name evidence="2" type="ORF">KUH32_14070</name>
</gene>
<evidence type="ECO:0000256" key="1">
    <source>
        <dbReference type="SAM" id="Phobius"/>
    </source>
</evidence>
<feature type="transmembrane region" description="Helical" evidence="1">
    <location>
        <begin position="34"/>
        <end position="54"/>
    </location>
</feature>
<dbReference type="EMBL" id="JAHRWL010000002">
    <property type="protein sequence ID" value="MBV2360890.1"/>
    <property type="molecule type" value="Genomic_DNA"/>
</dbReference>
<keyword evidence="1" id="KW-0472">Membrane</keyword>
<sequence>MLSETLTRPARIDILKWVASISQILGYGATGLGWAAWALPFFLLGVVGWAIVGLAWRDRALILIHIVALAALLGGAATR</sequence>
<accession>A0ABS6NA57</accession>
<evidence type="ECO:0000313" key="2">
    <source>
        <dbReference type="EMBL" id="MBV2360890.1"/>
    </source>
</evidence>
<dbReference type="Pfam" id="PF20189">
    <property type="entry name" value="DUF6552"/>
    <property type="match status" value="1"/>
</dbReference>
<keyword evidence="2" id="KW-0830">Ubiquinone</keyword>
<keyword evidence="3" id="KW-1185">Reference proteome</keyword>
<keyword evidence="2" id="KW-0808">Transferase</keyword>
<name>A0ABS6NA57_9RHOB</name>
<comment type="caution">
    <text evidence="2">The sequence shown here is derived from an EMBL/GenBank/DDBJ whole genome shotgun (WGS) entry which is preliminary data.</text>
</comment>
<dbReference type="RefSeq" id="WP_217779237.1">
    <property type="nucleotide sequence ID" value="NZ_JAHRWL010000002.1"/>
</dbReference>
<dbReference type="GO" id="GO:0032259">
    <property type="term" value="P:methylation"/>
    <property type="evidence" value="ECO:0007669"/>
    <property type="project" value="UniProtKB-KW"/>
</dbReference>
<evidence type="ECO:0000313" key="3">
    <source>
        <dbReference type="Proteomes" id="UP001166293"/>
    </source>
</evidence>
<keyword evidence="1" id="KW-0812">Transmembrane</keyword>
<protein>
    <submittedName>
        <fullName evidence="2">Ubiquinone biosynthesis methyltransferase UbiE</fullName>
    </submittedName>
</protein>